<feature type="compositionally biased region" description="Gly residues" evidence="1">
    <location>
        <begin position="157"/>
        <end position="171"/>
    </location>
</feature>
<feature type="compositionally biased region" description="Basic and acidic residues" evidence="1">
    <location>
        <begin position="127"/>
        <end position="139"/>
    </location>
</feature>
<proteinExistence type="predicted"/>
<feature type="region of interest" description="Disordered" evidence="1">
    <location>
        <begin position="127"/>
        <end position="208"/>
    </location>
</feature>
<dbReference type="RefSeq" id="WP_114810604.1">
    <property type="nucleotide sequence ID" value="NZ_CP139965.1"/>
</dbReference>
<sequence length="208" mass="22498">MKDAFERRALLLHLGSVLHATSQIAQRKPGAVSASHWRTADGLADTLPWLAHLSPRITGPEFVTRALQAFRTWPEALLALPLDHAKLAEPVREHLFAGNPRGWQAYVAMLRTEVPWFGEDIGAETSMEKFDEADTGAREDETDEAPDSGETEAADDGAGGVEGVEGAGGGASKRESMEGTAQDSENVERQSPEGQSPIYPSWPWKPGV</sequence>
<evidence type="ECO:0000313" key="2">
    <source>
        <dbReference type="EMBL" id="WQD79746.1"/>
    </source>
</evidence>
<dbReference type="Proteomes" id="UP001325479">
    <property type="component" value="Chromosome"/>
</dbReference>
<gene>
    <name evidence="2" type="ORF">U0042_08710</name>
</gene>
<reference evidence="2 3" key="1">
    <citation type="submission" date="2023-12" db="EMBL/GenBank/DDBJ databases">
        <title>Genome sequencing and assembly of bacterial species from a model synthetic community.</title>
        <authorList>
            <person name="Hogle S.L."/>
        </authorList>
    </citation>
    <scope>NUCLEOTIDE SEQUENCE [LARGE SCALE GENOMIC DNA]</scope>
    <source>
        <strain evidence="2 3">HAMBI 2494</strain>
    </source>
</reference>
<feature type="compositionally biased region" description="Acidic residues" evidence="1">
    <location>
        <begin position="140"/>
        <end position="155"/>
    </location>
</feature>
<accession>A0ABZ0WR61</accession>
<name>A0ABZ0WR61_9BURK</name>
<evidence type="ECO:0000256" key="1">
    <source>
        <dbReference type="SAM" id="MobiDB-lite"/>
    </source>
</evidence>
<protein>
    <submittedName>
        <fullName evidence="2">Uncharacterized protein</fullName>
    </submittedName>
</protein>
<evidence type="ECO:0000313" key="3">
    <source>
        <dbReference type="Proteomes" id="UP001325479"/>
    </source>
</evidence>
<keyword evidence="3" id="KW-1185">Reference proteome</keyword>
<organism evidence="2 3">
    <name type="scientific">Paraburkholderia kururiensis</name>
    <dbReference type="NCBI Taxonomy" id="984307"/>
    <lineage>
        <taxon>Bacteria</taxon>
        <taxon>Pseudomonadati</taxon>
        <taxon>Pseudomonadota</taxon>
        <taxon>Betaproteobacteria</taxon>
        <taxon>Burkholderiales</taxon>
        <taxon>Burkholderiaceae</taxon>
        <taxon>Paraburkholderia</taxon>
    </lineage>
</organism>
<dbReference type="EMBL" id="CP139965">
    <property type="protein sequence ID" value="WQD79746.1"/>
    <property type="molecule type" value="Genomic_DNA"/>
</dbReference>